<keyword evidence="1" id="KW-0805">Transcription regulation</keyword>
<evidence type="ECO:0000256" key="2">
    <source>
        <dbReference type="ARBA" id="ARBA00023125"/>
    </source>
</evidence>
<keyword evidence="3" id="KW-0804">Transcription</keyword>
<dbReference type="EMBL" id="CP065321">
    <property type="protein sequence ID" value="QQR31525.1"/>
    <property type="molecule type" value="Genomic_DNA"/>
</dbReference>
<dbReference type="InterPro" id="IPR050109">
    <property type="entry name" value="HTH-type_TetR-like_transc_reg"/>
</dbReference>
<dbReference type="RefSeq" id="WP_066538287.1">
    <property type="nucleotide sequence ID" value="NZ_CP021422.1"/>
</dbReference>
<evidence type="ECO:0000313" key="8">
    <source>
        <dbReference type="Proteomes" id="UP000196710"/>
    </source>
</evidence>
<dbReference type="PANTHER" id="PTHR30055:SF234">
    <property type="entry name" value="HTH-TYPE TRANSCRIPTIONAL REGULATOR BETI"/>
    <property type="match status" value="1"/>
</dbReference>
<reference evidence="6" key="1">
    <citation type="journal article" date="2017" name="Genome Announc.">
        <title>High-Quality Whole-Genome Sequences of the Oligo-Mouse-Microbiota Bacterial Community.</title>
        <authorList>
            <person name="Garzetti D."/>
            <person name="Brugiroux S."/>
            <person name="Bunk B."/>
            <person name="Pukall R."/>
            <person name="McCoy K.D."/>
            <person name="Macpherson A.J."/>
            <person name="Stecher B."/>
        </authorList>
    </citation>
    <scope>NUCLEOTIDE SEQUENCE</scope>
    <source>
        <strain evidence="6">KB18</strain>
    </source>
</reference>
<evidence type="ECO:0000313" key="7">
    <source>
        <dbReference type="EMBL" id="QQR31525.1"/>
    </source>
</evidence>
<feature type="domain" description="HTH tetR-type" evidence="5">
    <location>
        <begin position="4"/>
        <end position="64"/>
    </location>
</feature>
<dbReference type="InterPro" id="IPR001647">
    <property type="entry name" value="HTH_TetR"/>
</dbReference>
<dbReference type="Pfam" id="PF00440">
    <property type="entry name" value="TetR_N"/>
    <property type="match status" value="1"/>
</dbReference>
<evidence type="ECO:0000313" key="6">
    <source>
        <dbReference type="EMBL" id="ASB42245.1"/>
    </source>
</evidence>
<organism evidence="7 9">
    <name type="scientific">Acutalibacter muris</name>
    <dbReference type="NCBI Taxonomy" id="1796620"/>
    <lineage>
        <taxon>Bacteria</taxon>
        <taxon>Bacillati</taxon>
        <taxon>Bacillota</taxon>
        <taxon>Clostridia</taxon>
        <taxon>Eubacteriales</taxon>
        <taxon>Acutalibacteraceae</taxon>
        <taxon>Acutalibacter</taxon>
    </lineage>
</organism>
<evidence type="ECO:0000256" key="4">
    <source>
        <dbReference type="PROSITE-ProRule" id="PRU00335"/>
    </source>
</evidence>
<dbReference type="PANTHER" id="PTHR30055">
    <property type="entry name" value="HTH-TYPE TRANSCRIPTIONAL REGULATOR RUTR"/>
    <property type="match status" value="1"/>
</dbReference>
<evidence type="ECO:0000259" key="5">
    <source>
        <dbReference type="PROSITE" id="PS50977"/>
    </source>
</evidence>
<sequence length="205" mass="23396">MSDNPTLEKIHQTATAEFLEKGFQGASLRNIVKSAGVTTGAFYGYYSSKEALFAALVEPCAAAVMGRFMTAQTDFAQLPKEEQPAHMGQESGDCVDWMIDYMYSHWEAFKLLICCSSGTPYEHFIHNMVDIEVEYTFRYIDVLRDLGHTVPELDRELCHMIASGMFEGMFEVLRHDMPKERAVRFVTRLREFYTAGWIKIMGQNS</sequence>
<dbReference type="EMBL" id="CP021422">
    <property type="protein sequence ID" value="ASB42245.1"/>
    <property type="molecule type" value="Genomic_DNA"/>
</dbReference>
<proteinExistence type="predicted"/>
<accession>A0A1Z2XUX4</accession>
<keyword evidence="8" id="KW-1185">Reference proteome</keyword>
<gene>
    <name evidence="6" type="ORF">ADH66_17230</name>
    <name evidence="7" type="ORF">I5Q82_07630</name>
</gene>
<dbReference type="Proteomes" id="UP000596035">
    <property type="component" value="Chromosome"/>
</dbReference>
<dbReference type="SUPFAM" id="SSF46689">
    <property type="entry name" value="Homeodomain-like"/>
    <property type="match status" value="1"/>
</dbReference>
<dbReference type="InterPro" id="IPR009057">
    <property type="entry name" value="Homeodomain-like_sf"/>
</dbReference>
<feature type="DNA-binding region" description="H-T-H motif" evidence="4">
    <location>
        <begin position="27"/>
        <end position="46"/>
    </location>
</feature>
<keyword evidence="2 4" id="KW-0238">DNA-binding</keyword>
<evidence type="ECO:0000313" key="9">
    <source>
        <dbReference type="Proteomes" id="UP000596035"/>
    </source>
</evidence>
<protein>
    <submittedName>
        <fullName evidence="6">TetR family transcriptional regulator</fullName>
    </submittedName>
    <submittedName>
        <fullName evidence="7">TetR/AcrR family transcriptional regulator</fullName>
    </submittedName>
</protein>
<name>A0A1Z2XUX4_9FIRM</name>
<dbReference type="PRINTS" id="PR00455">
    <property type="entry name" value="HTHTETR"/>
</dbReference>
<dbReference type="AlphaFoldDB" id="A0A1Z2XUX4"/>
<evidence type="ECO:0000256" key="3">
    <source>
        <dbReference type="ARBA" id="ARBA00023163"/>
    </source>
</evidence>
<dbReference type="GO" id="GO:0000976">
    <property type="term" value="F:transcription cis-regulatory region binding"/>
    <property type="evidence" value="ECO:0007669"/>
    <property type="project" value="TreeGrafter"/>
</dbReference>
<dbReference type="Gene3D" id="1.10.357.10">
    <property type="entry name" value="Tetracycline Repressor, domain 2"/>
    <property type="match status" value="1"/>
</dbReference>
<evidence type="ECO:0000256" key="1">
    <source>
        <dbReference type="ARBA" id="ARBA00023015"/>
    </source>
</evidence>
<dbReference type="Proteomes" id="UP000196710">
    <property type="component" value="Chromosome"/>
</dbReference>
<dbReference type="KEGG" id="amur:ADH66_17230"/>
<reference evidence="8" key="2">
    <citation type="submission" date="2017-05" db="EMBL/GenBank/DDBJ databases">
        <title>Improved OligoMM genomes.</title>
        <authorList>
            <person name="Garzetti D."/>
        </authorList>
    </citation>
    <scope>NUCLEOTIDE SEQUENCE [LARGE SCALE GENOMIC DNA]</scope>
    <source>
        <strain evidence="8">KB18</strain>
    </source>
</reference>
<reference evidence="7 9" key="3">
    <citation type="submission" date="2020-11" db="EMBL/GenBank/DDBJ databases">
        <title>Closed and high quality bacterial genomes of the OMM12 community.</title>
        <authorList>
            <person name="Marbouty M."/>
            <person name="Lamy-Besnier Q."/>
            <person name="Debarbieux L."/>
            <person name="Koszul R."/>
        </authorList>
    </citation>
    <scope>NUCLEOTIDE SEQUENCE [LARGE SCALE GENOMIC DNA]</scope>
    <source>
        <strain evidence="7 9">KB18</strain>
    </source>
</reference>
<dbReference type="GO" id="GO:0003700">
    <property type="term" value="F:DNA-binding transcription factor activity"/>
    <property type="evidence" value="ECO:0007669"/>
    <property type="project" value="TreeGrafter"/>
</dbReference>
<dbReference type="PROSITE" id="PS50977">
    <property type="entry name" value="HTH_TETR_2"/>
    <property type="match status" value="1"/>
</dbReference>